<reference evidence="2 3" key="1">
    <citation type="submission" date="2016-11" db="EMBL/GenBank/DDBJ databases">
        <title>Complete Genome Sequence of Bradyrhizobium sp. strain J5, an isolated from soybean nodule in Hokkaido.</title>
        <authorList>
            <person name="Kanehara K."/>
        </authorList>
    </citation>
    <scope>NUCLEOTIDE SEQUENCE [LARGE SCALE GENOMIC DNA]</scope>
    <source>
        <strain evidence="2 3">J5</strain>
    </source>
</reference>
<dbReference type="InterPro" id="IPR016047">
    <property type="entry name" value="M23ase_b-sheet_dom"/>
</dbReference>
<gene>
    <name evidence="2" type="ORF">BKD09_29405</name>
</gene>
<evidence type="ECO:0000259" key="1">
    <source>
        <dbReference type="Pfam" id="PF01551"/>
    </source>
</evidence>
<dbReference type="Pfam" id="PF01551">
    <property type="entry name" value="Peptidase_M23"/>
    <property type="match status" value="1"/>
</dbReference>
<proteinExistence type="predicted"/>
<organism evidence="2 3">
    <name type="scientific">Bradyrhizobium japonicum</name>
    <dbReference type="NCBI Taxonomy" id="375"/>
    <lineage>
        <taxon>Bacteria</taxon>
        <taxon>Pseudomonadati</taxon>
        <taxon>Pseudomonadota</taxon>
        <taxon>Alphaproteobacteria</taxon>
        <taxon>Hyphomicrobiales</taxon>
        <taxon>Nitrobacteraceae</taxon>
        <taxon>Bradyrhizobium</taxon>
    </lineage>
</organism>
<dbReference type="PANTHER" id="PTHR21666">
    <property type="entry name" value="PEPTIDASE-RELATED"/>
    <property type="match status" value="1"/>
</dbReference>
<name>A0A1L3FGN3_BRAJP</name>
<dbReference type="SUPFAM" id="SSF51261">
    <property type="entry name" value="Duplicated hybrid motif"/>
    <property type="match status" value="1"/>
</dbReference>
<dbReference type="InterPro" id="IPR050570">
    <property type="entry name" value="Cell_wall_metabolism_enzyme"/>
</dbReference>
<dbReference type="InterPro" id="IPR011055">
    <property type="entry name" value="Dup_hybrid_motif"/>
</dbReference>
<dbReference type="Gene3D" id="2.70.70.10">
    <property type="entry name" value="Glucose Permease (Domain IIA)"/>
    <property type="match status" value="1"/>
</dbReference>
<accession>A0A1L3FGN3</accession>
<dbReference type="CDD" id="cd12797">
    <property type="entry name" value="M23_peptidase"/>
    <property type="match status" value="1"/>
</dbReference>
<dbReference type="Proteomes" id="UP000181962">
    <property type="component" value="Chromosome"/>
</dbReference>
<protein>
    <recommendedName>
        <fullName evidence="1">M23ase beta-sheet core domain-containing protein</fullName>
    </recommendedName>
</protein>
<sequence>MFQFDDSGSYGAWKVWTCLERPGERTLGPNDLSRLRRKMRSTLPRRCGRGLLILLTEFASRDLRILPPRGLPKLGLLAVSLLLVVLSAVPDAARAEFNFARYKETDLDEFLARRRPATGLDVYPMSPLKLDVTLASHGEPCASGALKRSLIMSGMPKTDADGLQATNCITVRSAKGRELKVFIQDVVYGFLPAEVPVGDKLSLYAIHAFTSPEGPGLLVNEFLTPRSFPRADKPADKMMTSCGCWTQDEHPGVDFTSDKAGGAVAAMADGVVVKIETSEQAPADLPVIGGCGRYVVLKHTYPNGGVVYTRYVQLGRIVGPKGEPLAVGASVKAKDTIGEIGPNKVLHFEIRPVAPGTTTTNKAWAERYANVPDMEWSRYDPVDPQKFDAASFGGIRKATK</sequence>
<feature type="domain" description="M23ase beta-sheet core" evidence="1">
    <location>
        <begin position="249"/>
        <end position="352"/>
    </location>
</feature>
<dbReference type="PANTHER" id="PTHR21666:SF285">
    <property type="entry name" value="M23 FAMILY METALLOPEPTIDASE"/>
    <property type="match status" value="1"/>
</dbReference>
<dbReference type="AlphaFoldDB" id="A0A1L3FGN3"/>
<dbReference type="EMBL" id="CP017637">
    <property type="protein sequence ID" value="APG12459.1"/>
    <property type="molecule type" value="Genomic_DNA"/>
</dbReference>
<evidence type="ECO:0000313" key="3">
    <source>
        <dbReference type="Proteomes" id="UP000181962"/>
    </source>
</evidence>
<dbReference type="GO" id="GO:0004222">
    <property type="term" value="F:metalloendopeptidase activity"/>
    <property type="evidence" value="ECO:0007669"/>
    <property type="project" value="TreeGrafter"/>
</dbReference>
<evidence type="ECO:0000313" key="2">
    <source>
        <dbReference type="EMBL" id="APG12459.1"/>
    </source>
</evidence>